<keyword evidence="1" id="KW-0472">Membrane</keyword>
<accession>A0AA90ZMM5</accession>
<dbReference type="AlphaFoldDB" id="A0AA90ZMM5"/>
<dbReference type="Proteomes" id="UP000423156">
    <property type="component" value="Unassembled WGS sequence"/>
</dbReference>
<sequence length="226" mass="26099">MEVKTNLYNALYYHNASVFFYRGVMIILLLLILGCSDSNKVAKETNVSIDVINKVGFKSVFAKNGIFVKLVPAEDNSYSLQVSITNYIDTLDYYLNSKTKQQSVPKILFGTDYVFFLTGSSSYRYITLSYLDKRFNKIITHKYTTSRDVSSDIDGAIFFKEGYYYWYDLKKHVLHCMRSNLNMSSFNEAILFSGDSILIKEGCEIKKYKERDFSQKSSLLTPTIIR</sequence>
<protein>
    <recommendedName>
        <fullName evidence="4">Lipoprotein</fullName>
    </recommendedName>
</protein>
<reference evidence="3" key="1">
    <citation type="submission" date="2019-09" db="EMBL/GenBank/DDBJ databases">
        <title>Distinct polysaccharide growth profiles of human intestinal Prevotella copri isolates.</title>
        <authorList>
            <person name="Fehlner-Peach H."/>
            <person name="Magnabosco C."/>
            <person name="Raghavan V."/>
            <person name="Scher J.U."/>
            <person name="Tett A."/>
            <person name="Cox L.M."/>
            <person name="Gottsegen C."/>
            <person name="Watters A."/>
            <person name="Wiltshire- Gordon J.D."/>
            <person name="Segata N."/>
            <person name="Bonneau R."/>
            <person name="Littman D.R."/>
        </authorList>
    </citation>
    <scope>NUCLEOTIDE SEQUENCE [LARGE SCALE GENOMIC DNA]</scope>
    <source>
        <strain evidence="3">BU41712</strain>
    </source>
</reference>
<dbReference type="RefSeq" id="WP_153092967.1">
    <property type="nucleotide sequence ID" value="NZ_CP152346.1"/>
</dbReference>
<feature type="transmembrane region" description="Helical" evidence="1">
    <location>
        <begin position="12"/>
        <end position="33"/>
    </location>
</feature>
<evidence type="ECO:0000313" key="3">
    <source>
        <dbReference type="Proteomes" id="UP000423156"/>
    </source>
</evidence>
<name>A0AA90ZMM5_9BACT</name>
<keyword evidence="1" id="KW-1133">Transmembrane helix</keyword>
<proteinExistence type="predicted"/>
<organism evidence="2 3">
    <name type="scientific">Segatella copri</name>
    <dbReference type="NCBI Taxonomy" id="165179"/>
    <lineage>
        <taxon>Bacteria</taxon>
        <taxon>Pseudomonadati</taxon>
        <taxon>Bacteroidota</taxon>
        <taxon>Bacteroidia</taxon>
        <taxon>Bacteroidales</taxon>
        <taxon>Prevotellaceae</taxon>
        <taxon>Segatella</taxon>
    </lineage>
</organism>
<dbReference type="EMBL" id="VZBZ01000117">
    <property type="protein sequence ID" value="MQN77933.1"/>
    <property type="molecule type" value="Genomic_DNA"/>
</dbReference>
<evidence type="ECO:0008006" key="4">
    <source>
        <dbReference type="Google" id="ProtNLM"/>
    </source>
</evidence>
<evidence type="ECO:0000313" key="2">
    <source>
        <dbReference type="EMBL" id="MQN77933.1"/>
    </source>
</evidence>
<comment type="caution">
    <text evidence="2">The sequence shown here is derived from an EMBL/GenBank/DDBJ whole genome shotgun (WGS) entry which is preliminary data.</text>
</comment>
<gene>
    <name evidence="2" type="ORF">F7D71_08720</name>
</gene>
<evidence type="ECO:0000256" key="1">
    <source>
        <dbReference type="SAM" id="Phobius"/>
    </source>
</evidence>
<dbReference type="PROSITE" id="PS51257">
    <property type="entry name" value="PROKAR_LIPOPROTEIN"/>
    <property type="match status" value="1"/>
</dbReference>
<keyword evidence="1" id="KW-0812">Transmembrane</keyword>